<reference evidence="2" key="1">
    <citation type="submission" date="2023-08" db="EMBL/GenBank/DDBJ databases">
        <authorList>
            <person name="Audoor S."/>
            <person name="Bilcke G."/>
        </authorList>
    </citation>
    <scope>NUCLEOTIDE SEQUENCE</scope>
</reference>
<gene>
    <name evidence="2" type="ORF">CYCCA115_LOCUS22673</name>
</gene>
<proteinExistence type="predicted"/>
<comment type="caution">
    <text evidence="2">The sequence shown here is derived from an EMBL/GenBank/DDBJ whole genome shotgun (WGS) entry which is preliminary data.</text>
</comment>
<dbReference type="InterPro" id="IPR036865">
    <property type="entry name" value="CRAL-TRIO_dom_sf"/>
</dbReference>
<dbReference type="Proteomes" id="UP001295423">
    <property type="component" value="Unassembled WGS sequence"/>
</dbReference>
<evidence type="ECO:0000313" key="3">
    <source>
        <dbReference type="Proteomes" id="UP001295423"/>
    </source>
</evidence>
<protein>
    <recommendedName>
        <fullName evidence="1">DUF6824 domain-containing protein</fullName>
    </recommendedName>
</protein>
<name>A0AAD2GCJ0_9STRA</name>
<sequence length="515" mass="58305">MDQTRSPSSCMSKCNLLGASKQYSNSRQEMEDTEGILTSELNKLSLQERAKALEDIHCVGQDLEETPELVEELLAEFDRTAQQQEQHDPSYKEMAKRHRAYVQDRSLRLKFIRSKKHDVGKAVNQMLHFLRNKAKYFGNDCIGREISFDDMNEEDQELLLSGFYNIGKDRDQSGRVVMYVLPELTGSASPETFCRVAYYVYFNILVSFPEVQMKGFVFVFYDISKDDQLPSMPSIDLSLASIDMIMSIPIRFSATHYCLKARTEKLGVFNSVFKLIFKTSGDTQSYSKVRSRMHYGSDIELLYQLRGHGINTDSAPVTNDGTLREENRNDWLFDHLEKERSDIIERNQSVQESSSVEPNVQAAVASVGLLASGSETIAVDDDAEELISIVAHDGSSLPVAPGTAVAAENQHGSGKRVEKAPITPTDADILLGRGRLVQYNPGNIRFRELAAKYKDAYDTAPGRRRKEVVVEVESILRSEGRRFLKQVDTDVWVKGSEKEIKTKVAQLFREFRKTK</sequence>
<evidence type="ECO:0000259" key="1">
    <source>
        <dbReference type="Pfam" id="PF20710"/>
    </source>
</evidence>
<organism evidence="2 3">
    <name type="scientific">Cylindrotheca closterium</name>
    <dbReference type="NCBI Taxonomy" id="2856"/>
    <lineage>
        <taxon>Eukaryota</taxon>
        <taxon>Sar</taxon>
        <taxon>Stramenopiles</taxon>
        <taxon>Ochrophyta</taxon>
        <taxon>Bacillariophyta</taxon>
        <taxon>Bacillariophyceae</taxon>
        <taxon>Bacillariophycidae</taxon>
        <taxon>Bacillariales</taxon>
        <taxon>Bacillariaceae</taxon>
        <taxon>Cylindrotheca</taxon>
    </lineage>
</organism>
<feature type="domain" description="DUF6824" evidence="1">
    <location>
        <begin position="428"/>
        <end position="510"/>
    </location>
</feature>
<dbReference type="Gene3D" id="3.40.525.10">
    <property type="entry name" value="CRAL-TRIO lipid binding domain"/>
    <property type="match status" value="1"/>
</dbReference>
<evidence type="ECO:0000313" key="2">
    <source>
        <dbReference type="EMBL" id="CAJ1967222.1"/>
    </source>
</evidence>
<dbReference type="EMBL" id="CAKOGP040002314">
    <property type="protein sequence ID" value="CAJ1967222.1"/>
    <property type="molecule type" value="Genomic_DNA"/>
</dbReference>
<keyword evidence="3" id="KW-1185">Reference proteome</keyword>
<accession>A0AAD2GCJ0</accession>
<dbReference type="AlphaFoldDB" id="A0AAD2GCJ0"/>
<dbReference type="Pfam" id="PF20710">
    <property type="entry name" value="DUF6824"/>
    <property type="match status" value="1"/>
</dbReference>
<dbReference type="InterPro" id="IPR049227">
    <property type="entry name" value="DUF6824"/>
</dbReference>